<evidence type="ECO:0000256" key="20">
    <source>
        <dbReference type="ARBA" id="ARBA00042684"/>
    </source>
</evidence>
<evidence type="ECO:0000256" key="8">
    <source>
        <dbReference type="ARBA" id="ARBA00022606"/>
    </source>
</evidence>
<keyword evidence="3" id="KW-0813">Transport</keyword>
<dbReference type="OMA" id="YLERWWA"/>
<evidence type="ECO:0000256" key="5">
    <source>
        <dbReference type="ARBA" id="ARBA00022475"/>
    </source>
</evidence>
<dbReference type="PANTHER" id="PTHR10846:SF36">
    <property type="entry name" value="SODIUM_POTASSIUM_CALCIUM EXCHANGER 1"/>
    <property type="match status" value="1"/>
</dbReference>
<dbReference type="GO" id="GO:0005262">
    <property type="term" value="F:calcium channel activity"/>
    <property type="evidence" value="ECO:0007669"/>
    <property type="project" value="TreeGrafter"/>
</dbReference>
<evidence type="ECO:0000256" key="2">
    <source>
        <dbReference type="ARBA" id="ARBA00005364"/>
    </source>
</evidence>
<evidence type="ECO:0000313" key="24">
    <source>
        <dbReference type="Ensembl" id="ENSPREP00000015222.1"/>
    </source>
</evidence>
<keyword evidence="9 22" id="KW-0812">Transmembrane</keyword>
<protein>
    <recommendedName>
        <fullName evidence="17">Sodium/potassium/calcium exchanger 1</fullName>
    </recommendedName>
    <alternativeName>
        <fullName evidence="18">Na(+)/K(+)/Ca(2+)-exchange protein 1</fullName>
    </alternativeName>
    <alternativeName>
        <fullName evidence="19">Retinal rod Na-Ca+K exchanger</fullName>
    </alternativeName>
    <alternativeName>
        <fullName evidence="20">Solute carrier family 24 member 1</fullName>
    </alternativeName>
</protein>
<dbReference type="GO" id="GO:0006874">
    <property type="term" value="P:intracellular calcium ion homeostasis"/>
    <property type="evidence" value="ECO:0007669"/>
    <property type="project" value="TreeGrafter"/>
</dbReference>
<reference evidence="24" key="2">
    <citation type="submission" date="2025-08" db="UniProtKB">
        <authorList>
            <consortium name="Ensembl"/>
        </authorList>
    </citation>
    <scope>IDENTIFICATION</scope>
    <source>
        <strain evidence="24">Guanapo</strain>
    </source>
</reference>
<keyword evidence="14 22" id="KW-0472">Membrane</keyword>
<dbReference type="GO" id="GO:0060292">
    <property type="term" value="P:long-term synaptic depression"/>
    <property type="evidence" value="ECO:0007669"/>
    <property type="project" value="TreeGrafter"/>
</dbReference>
<dbReference type="GO" id="GO:0008273">
    <property type="term" value="F:calcium, potassium:sodium antiporter activity"/>
    <property type="evidence" value="ECO:0007669"/>
    <property type="project" value="TreeGrafter"/>
</dbReference>
<dbReference type="Proteomes" id="UP000242638">
    <property type="component" value="Unassembled WGS sequence"/>
</dbReference>
<dbReference type="Pfam" id="PF01699">
    <property type="entry name" value="Na_Ca_ex"/>
    <property type="match status" value="2"/>
</dbReference>
<proteinExistence type="inferred from homology"/>
<feature type="transmembrane region" description="Helical" evidence="22">
    <location>
        <begin position="564"/>
        <end position="588"/>
    </location>
</feature>
<evidence type="ECO:0000256" key="1">
    <source>
        <dbReference type="ARBA" id="ARBA00004651"/>
    </source>
</evidence>
<reference evidence="25" key="1">
    <citation type="submission" date="2013-11" db="EMBL/GenBank/DDBJ databases">
        <title>The genomic landscape of the Guanapo guppy.</title>
        <authorList>
            <person name="Kuenstner A."/>
            <person name="Dreyer C."/>
        </authorList>
    </citation>
    <scope>NUCLEOTIDE SEQUENCE</scope>
    <source>
        <strain evidence="25">Guanapo</strain>
    </source>
</reference>
<keyword evidence="15" id="KW-0844">Vision</keyword>
<dbReference type="GO" id="GO:0015293">
    <property type="term" value="F:symporter activity"/>
    <property type="evidence" value="ECO:0007669"/>
    <property type="project" value="UniProtKB-KW"/>
</dbReference>
<evidence type="ECO:0000313" key="25">
    <source>
        <dbReference type="Proteomes" id="UP000242638"/>
    </source>
</evidence>
<dbReference type="Gene3D" id="1.20.1420.30">
    <property type="entry name" value="NCX, central ion-binding region"/>
    <property type="match status" value="2"/>
</dbReference>
<dbReference type="GO" id="GO:0060291">
    <property type="term" value="P:long-term synaptic potentiation"/>
    <property type="evidence" value="ECO:0007669"/>
    <property type="project" value="TreeGrafter"/>
</dbReference>
<evidence type="ECO:0000256" key="3">
    <source>
        <dbReference type="ARBA" id="ARBA00022448"/>
    </source>
</evidence>
<dbReference type="GeneTree" id="ENSGT01030000234532"/>
<comment type="function">
    <text evidence="21">Calcium, potassium:sodium antiporter that transports 1 Ca(2+) and 1 K(+) in exchange for 4 Na(+). Critical component of the visual transduction cascade, controlling the calcium concentration of outer segments during light and darkness. Light causes a rapid lowering of cytosolic free calcium in the outer segment of both retinal rod and cone photoreceptors and the light-induced lowering of calcium is caused by extrusion via this protein which plays a key role in the process of light adaptation.</text>
</comment>
<feature type="transmembrane region" description="Helical" evidence="22">
    <location>
        <begin position="493"/>
        <end position="519"/>
    </location>
</feature>
<dbReference type="Ensembl" id="ENSPRET00000015379.1">
    <property type="protein sequence ID" value="ENSPREP00000015222.1"/>
    <property type="gene ID" value="ENSPREG00000010239.1"/>
</dbReference>
<dbReference type="AlphaFoldDB" id="A0A3P9P071"/>
<feature type="transmembrane region" description="Helical" evidence="22">
    <location>
        <begin position="233"/>
        <end position="251"/>
    </location>
</feature>
<feature type="transmembrane region" description="Helical" evidence="22">
    <location>
        <begin position="594"/>
        <end position="617"/>
    </location>
</feature>
<evidence type="ECO:0000256" key="13">
    <source>
        <dbReference type="ARBA" id="ARBA00023065"/>
    </source>
</evidence>
<dbReference type="InterPro" id="IPR004837">
    <property type="entry name" value="NaCa_Exmemb"/>
</dbReference>
<name>A0A3P9P071_POERE</name>
<accession>A0A3P9P071</accession>
<evidence type="ECO:0000256" key="17">
    <source>
        <dbReference type="ARBA" id="ARBA00040585"/>
    </source>
</evidence>
<keyword evidence="13" id="KW-0406">Ion transport</keyword>
<keyword evidence="11" id="KW-0769">Symport</keyword>
<feature type="transmembrane region" description="Helical" evidence="22">
    <location>
        <begin position="193"/>
        <end position="213"/>
    </location>
</feature>
<evidence type="ECO:0000256" key="11">
    <source>
        <dbReference type="ARBA" id="ARBA00022847"/>
    </source>
</evidence>
<evidence type="ECO:0000256" key="14">
    <source>
        <dbReference type="ARBA" id="ARBA00023136"/>
    </source>
</evidence>
<keyword evidence="7" id="KW-0109">Calcium transport</keyword>
<keyword evidence="6" id="KW-0597">Phosphoprotein</keyword>
<sequence>MYISSVIAHPSWTRATIPSTFRLPCKRTQKFGLFPAIWLAEGSSSSSSVAPVPTSSTSEIRCKYFFYNTYKSRIQLFFFIVDAMLLHKSFSTKQKQTFANSNGKNQVSGYYRGAGDVSNFNETSISNPATRVQRINTIYSSDLFSIQDRIQGWVALHIFGMIYVFVALLIVCDQFFVPSLGVIMEKLAISDDVVGASFMATGTAVPWFITKLIQVLYYHDSLTVNINPTIGSTAFKMLFVVGTCAMFSAKVLPLRCWSFFRDLSFYMLGFIQLIIFLLDGVVTWCESAILVTFFILYITFLIYDENMEQIMKTQLQNIKGVMKASFVKKCKKVLPVEVRHLWCIYDYVLIFHCRITVKLTDFYSQHIDCKSQYLDFIINCPQVCIPEGENDAQDPGECDEEYGNENNGGCNEKKFVESKLLQGATSLSLRWPDKWQERAAYIILLPIILPLWLTLPNVHTRKFFVLTYLASIVWIGILYYLERWWAHQVDETFGLMGPMTFMGALLSSSDFISSLIVARKGLGDMVVSSNLGSNILTMTLFLPVEWFVFSAIHGFSPVGISNEGLFCVSILLFVVLLAAVISIISFKWKMKKLLGLTLVLLYLIFVVISILMMFQIIMCPV</sequence>
<evidence type="ECO:0000259" key="23">
    <source>
        <dbReference type="Pfam" id="PF01699"/>
    </source>
</evidence>
<evidence type="ECO:0000256" key="19">
    <source>
        <dbReference type="ARBA" id="ARBA00042297"/>
    </source>
</evidence>
<dbReference type="GO" id="GO:0005886">
    <property type="term" value="C:plasma membrane"/>
    <property type="evidence" value="ECO:0007669"/>
    <property type="project" value="UniProtKB-SubCell"/>
</dbReference>
<evidence type="ECO:0000256" key="22">
    <source>
        <dbReference type="SAM" id="Phobius"/>
    </source>
</evidence>
<evidence type="ECO:0000256" key="7">
    <source>
        <dbReference type="ARBA" id="ARBA00022568"/>
    </source>
</evidence>
<comment type="similarity">
    <text evidence="2">Belongs to the Ca(2+):cation antiporter (CaCA) (TC 2.A.19) family. SLC24A subfamily.</text>
</comment>
<dbReference type="STRING" id="8081.ENSPREP00000015222"/>
<feature type="transmembrane region" description="Helical" evidence="22">
    <location>
        <begin position="531"/>
        <end position="552"/>
    </location>
</feature>
<keyword evidence="8" id="KW-0716">Sensory transduction</keyword>
<keyword evidence="12 22" id="KW-1133">Transmembrane helix</keyword>
<feature type="transmembrane region" description="Helical" evidence="22">
    <location>
        <begin position="150"/>
        <end position="172"/>
    </location>
</feature>
<dbReference type="InterPro" id="IPR004481">
    <property type="entry name" value="K/Na/Ca-exchanger"/>
</dbReference>
<feature type="transmembrane region" description="Helical" evidence="22">
    <location>
        <begin position="263"/>
        <end position="281"/>
    </location>
</feature>
<evidence type="ECO:0000256" key="15">
    <source>
        <dbReference type="ARBA" id="ARBA00023305"/>
    </source>
</evidence>
<evidence type="ECO:0000256" key="10">
    <source>
        <dbReference type="ARBA" id="ARBA00022837"/>
    </source>
</evidence>
<keyword evidence="4" id="KW-0050">Antiport</keyword>
<feature type="transmembrane region" description="Helical" evidence="22">
    <location>
        <begin position="287"/>
        <end position="303"/>
    </location>
</feature>
<feature type="domain" description="Sodium/calcium exchanger membrane region" evidence="23">
    <location>
        <begin position="466"/>
        <end position="610"/>
    </location>
</feature>
<dbReference type="GO" id="GO:0007601">
    <property type="term" value="P:visual perception"/>
    <property type="evidence" value="ECO:0007669"/>
    <property type="project" value="UniProtKB-KW"/>
</dbReference>
<feature type="domain" description="Sodium/calcium exchanger membrane region" evidence="23">
    <location>
        <begin position="158"/>
        <end position="302"/>
    </location>
</feature>
<evidence type="ECO:0000256" key="9">
    <source>
        <dbReference type="ARBA" id="ARBA00022692"/>
    </source>
</evidence>
<evidence type="ECO:0000256" key="4">
    <source>
        <dbReference type="ARBA" id="ARBA00022449"/>
    </source>
</evidence>
<dbReference type="PANTHER" id="PTHR10846">
    <property type="entry name" value="SODIUM/POTASSIUM/CALCIUM EXCHANGER"/>
    <property type="match status" value="1"/>
</dbReference>
<keyword evidence="25" id="KW-1185">Reference proteome</keyword>
<reference evidence="24" key="3">
    <citation type="submission" date="2025-09" db="UniProtKB">
        <authorList>
            <consortium name="Ensembl"/>
        </authorList>
    </citation>
    <scope>IDENTIFICATION</scope>
    <source>
        <strain evidence="24">Guanapo</strain>
    </source>
</reference>
<evidence type="ECO:0000256" key="18">
    <source>
        <dbReference type="ARBA" id="ARBA00042035"/>
    </source>
</evidence>
<comment type="subcellular location">
    <subcellularLocation>
        <location evidence="1">Cell membrane</location>
        <topology evidence="1">Multi-pass membrane protein</topology>
    </subcellularLocation>
</comment>
<evidence type="ECO:0000256" key="6">
    <source>
        <dbReference type="ARBA" id="ARBA00022553"/>
    </source>
</evidence>
<evidence type="ECO:0000256" key="12">
    <source>
        <dbReference type="ARBA" id="ARBA00022989"/>
    </source>
</evidence>
<evidence type="ECO:0000256" key="21">
    <source>
        <dbReference type="ARBA" id="ARBA00045976"/>
    </source>
</evidence>
<evidence type="ECO:0000256" key="16">
    <source>
        <dbReference type="ARBA" id="ARBA00033627"/>
    </source>
</evidence>
<feature type="transmembrane region" description="Helical" evidence="22">
    <location>
        <begin position="463"/>
        <end position="481"/>
    </location>
</feature>
<dbReference type="NCBIfam" id="TIGR00367">
    <property type="entry name" value="calcium/sodium antiporter"/>
    <property type="match status" value="1"/>
</dbReference>
<comment type="catalytic activity">
    <reaction evidence="16">
        <text>Ca(2+)(out) + K(+)(out) + 4 Na(+)(in) = Ca(2+)(in) + K(+)(in) + 4 Na(+)(out)</text>
        <dbReference type="Rhea" id="RHEA:69967"/>
        <dbReference type="ChEBI" id="CHEBI:29101"/>
        <dbReference type="ChEBI" id="CHEBI:29103"/>
        <dbReference type="ChEBI" id="CHEBI:29108"/>
    </reaction>
</comment>
<keyword evidence="5" id="KW-1003">Cell membrane</keyword>
<dbReference type="InterPro" id="IPR044880">
    <property type="entry name" value="NCX_ion-bd_dom_sf"/>
</dbReference>
<organism evidence="24 25">
    <name type="scientific">Poecilia reticulata</name>
    <name type="common">Guppy</name>
    <name type="synonym">Acanthophacelus reticulatus</name>
    <dbReference type="NCBI Taxonomy" id="8081"/>
    <lineage>
        <taxon>Eukaryota</taxon>
        <taxon>Metazoa</taxon>
        <taxon>Chordata</taxon>
        <taxon>Craniata</taxon>
        <taxon>Vertebrata</taxon>
        <taxon>Euteleostomi</taxon>
        <taxon>Actinopterygii</taxon>
        <taxon>Neopterygii</taxon>
        <taxon>Teleostei</taxon>
        <taxon>Neoteleostei</taxon>
        <taxon>Acanthomorphata</taxon>
        <taxon>Ovalentaria</taxon>
        <taxon>Atherinomorphae</taxon>
        <taxon>Cyprinodontiformes</taxon>
        <taxon>Poeciliidae</taxon>
        <taxon>Poeciliinae</taxon>
        <taxon>Poecilia</taxon>
    </lineage>
</organism>
<keyword evidence="10" id="KW-0106">Calcium</keyword>